<accession>A0A7W3U1S2</accession>
<protein>
    <submittedName>
        <fullName evidence="2">Tetratricopeptide repeat protein</fullName>
    </submittedName>
</protein>
<dbReference type="AlphaFoldDB" id="A0A7W3U1S2"/>
<feature type="chain" id="PRO_5031138857" evidence="1">
    <location>
        <begin position="20"/>
        <end position="208"/>
    </location>
</feature>
<reference evidence="2 3" key="1">
    <citation type="submission" date="2020-07" db="EMBL/GenBank/DDBJ databases">
        <authorList>
            <person name="Xu S."/>
            <person name="Li A."/>
        </authorList>
    </citation>
    <scope>NUCLEOTIDE SEQUENCE [LARGE SCALE GENOMIC DNA]</scope>
    <source>
        <strain evidence="2 3">SG-8</strain>
    </source>
</reference>
<dbReference type="RefSeq" id="WP_182668088.1">
    <property type="nucleotide sequence ID" value="NZ_JACHTE010000001.1"/>
</dbReference>
<gene>
    <name evidence="2" type="ORF">H4F99_02315</name>
</gene>
<dbReference type="InterPro" id="IPR011990">
    <property type="entry name" value="TPR-like_helical_dom_sf"/>
</dbReference>
<feature type="signal peptide" evidence="1">
    <location>
        <begin position="1"/>
        <end position="19"/>
    </location>
</feature>
<dbReference type="Gene3D" id="1.25.40.10">
    <property type="entry name" value="Tetratricopeptide repeat domain"/>
    <property type="match status" value="1"/>
</dbReference>
<name>A0A7W3U1S2_9GAMM</name>
<evidence type="ECO:0000313" key="2">
    <source>
        <dbReference type="EMBL" id="MBB1087319.1"/>
    </source>
</evidence>
<proteinExistence type="predicted"/>
<dbReference type="Proteomes" id="UP000552587">
    <property type="component" value="Unassembled WGS sequence"/>
</dbReference>
<sequence length="208" mass="23155">MKSKAIGLFALLAIAPAFAQDMPRPVEFYFDEDAQTTRAIVAIEGSDDATMQKLLVEIQRDPRAREEMAQLAHLAYGAGRPEVGASLYDRATGSLAQTHALWRPIHWNRAWDLYRAGDAEGALGQWAMLANSRALSAAWMPPTFALVLWSLDRKDEAVTWYAAAVRTEPDQWRGTSRYAELLPAWTDAERATLAEVQAAWSANPPDWP</sequence>
<comment type="caution">
    <text evidence="2">The sequence shown here is derived from an EMBL/GenBank/DDBJ whole genome shotgun (WGS) entry which is preliminary data.</text>
</comment>
<dbReference type="SUPFAM" id="SSF48452">
    <property type="entry name" value="TPR-like"/>
    <property type="match status" value="1"/>
</dbReference>
<keyword evidence="1" id="KW-0732">Signal</keyword>
<evidence type="ECO:0000313" key="3">
    <source>
        <dbReference type="Proteomes" id="UP000552587"/>
    </source>
</evidence>
<dbReference type="EMBL" id="JACHTE010000001">
    <property type="protein sequence ID" value="MBB1087319.1"/>
    <property type="molecule type" value="Genomic_DNA"/>
</dbReference>
<organism evidence="2 3">
    <name type="scientific">Marilutibacter penaei</name>
    <dbReference type="NCBI Taxonomy" id="2759900"/>
    <lineage>
        <taxon>Bacteria</taxon>
        <taxon>Pseudomonadati</taxon>
        <taxon>Pseudomonadota</taxon>
        <taxon>Gammaproteobacteria</taxon>
        <taxon>Lysobacterales</taxon>
        <taxon>Lysobacteraceae</taxon>
        <taxon>Marilutibacter</taxon>
    </lineage>
</organism>
<keyword evidence="3" id="KW-1185">Reference proteome</keyword>
<evidence type="ECO:0000256" key="1">
    <source>
        <dbReference type="SAM" id="SignalP"/>
    </source>
</evidence>